<name>A0A212JD93_9DELT</name>
<dbReference type="PANTHER" id="PTHR30482:SF10">
    <property type="entry name" value="HIGH-AFFINITY BRANCHED-CHAIN AMINO ACID TRANSPORT PROTEIN BRAE"/>
    <property type="match status" value="1"/>
</dbReference>
<evidence type="ECO:0000256" key="4">
    <source>
        <dbReference type="ARBA" id="ARBA00022989"/>
    </source>
</evidence>
<feature type="transmembrane region" description="Helical" evidence="6">
    <location>
        <begin position="172"/>
        <end position="191"/>
    </location>
</feature>
<evidence type="ECO:0000256" key="1">
    <source>
        <dbReference type="ARBA" id="ARBA00004651"/>
    </source>
</evidence>
<dbReference type="InterPro" id="IPR001851">
    <property type="entry name" value="ABC_transp_permease"/>
</dbReference>
<evidence type="ECO:0000256" key="5">
    <source>
        <dbReference type="ARBA" id="ARBA00023136"/>
    </source>
</evidence>
<feature type="transmembrane region" description="Helical" evidence="6">
    <location>
        <begin position="222"/>
        <end position="241"/>
    </location>
</feature>
<feature type="transmembrane region" description="Helical" evidence="6">
    <location>
        <begin position="12"/>
        <end position="29"/>
    </location>
</feature>
<keyword evidence="2" id="KW-1003">Cell membrane</keyword>
<proteinExistence type="predicted"/>
<feature type="transmembrane region" description="Helical" evidence="6">
    <location>
        <begin position="294"/>
        <end position="312"/>
    </location>
</feature>
<dbReference type="AlphaFoldDB" id="A0A212JD93"/>
<dbReference type="PANTHER" id="PTHR30482">
    <property type="entry name" value="HIGH-AFFINITY BRANCHED-CHAIN AMINO ACID TRANSPORT SYSTEM PERMEASE"/>
    <property type="match status" value="1"/>
</dbReference>
<feature type="transmembrane region" description="Helical" evidence="6">
    <location>
        <begin position="99"/>
        <end position="118"/>
    </location>
</feature>
<evidence type="ECO:0000256" key="3">
    <source>
        <dbReference type="ARBA" id="ARBA00022692"/>
    </source>
</evidence>
<accession>A0A212JD93</accession>
<comment type="subcellular location">
    <subcellularLocation>
        <location evidence="1">Cell membrane</location>
        <topology evidence="1">Multi-pass membrane protein</topology>
    </subcellularLocation>
</comment>
<feature type="transmembrane region" description="Helical" evidence="6">
    <location>
        <begin position="125"/>
        <end position="145"/>
    </location>
</feature>
<dbReference type="Pfam" id="PF02653">
    <property type="entry name" value="BPD_transp_2"/>
    <property type="match status" value="1"/>
</dbReference>
<keyword evidence="3 6" id="KW-0812">Transmembrane</keyword>
<keyword evidence="4 6" id="KW-1133">Transmembrane helix</keyword>
<organism evidence="7">
    <name type="scientific">uncultured delta proteobacterium</name>
    <dbReference type="NCBI Taxonomy" id="34034"/>
    <lineage>
        <taxon>Bacteria</taxon>
        <taxon>Deltaproteobacteria</taxon>
        <taxon>environmental samples</taxon>
    </lineage>
</organism>
<gene>
    <name evidence="7" type="ORF">KL86DPRO_11205</name>
</gene>
<protein>
    <recommendedName>
        <fullName evidence="8">Branched-chain amino acid ABC transporter permease</fullName>
    </recommendedName>
</protein>
<evidence type="ECO:0008006" key="8">
    <source>
        <dbReference type="Google" id="ProtNLM"/>
    </source>
</evidence>
<feature type="transmembrane region" description="Helical" evidence="6">
    <location>
        <begin position="49"/>
        <end position="68"/>
    </location>
</feature>
<dbReference type="GO" id="GO:0005886">
    <property type="term" value="C:plasma membrane"/>
    <property type="evidence" value="ECO:0007669"/>
    <property type="project" value="UniProtKB-SubCell"/>
</dbReference>
<dbReference type="GO" id="GO:0015658">
    <property type="term" value="F:branched-chain amino acid transmembrane transporter activity"/>
    <property type="evidence" value="ECO:0007669"/>
    <property type="project" value="InterPro"/>
</dbReference>
<keyword evidence="5 6" id="KW-0472">Membrane</keyword>
<dbReference type="EMBL" id="FLUQ01000001">
    <property type="protein sequence ID" value="SBV97369.1"/>
    <property type="molecule type" value="Genomic_DNA"/>
</dbReference>
<evidence type="ECO:0000256" key="6">
    <source>
        <dbReference type="SAM" id="Phobius"/>
    </source>
</evidence>
<evidence type="ECO:0000256" key="2">
    <source>
        <dbReference type="ARBA" id="ARBA00022475"/>
    </source>
</evidence>
<feature type="transmembrane region" description="Helical" evidence="6">
    <location>
        <begin position="253"/>
        <end position="282"/>
    </location>
</feature>
<evidence type="ECO:0000313" key="7">
    <source>
        <dbReference type="EMBL" id="SBV97369.1"/>
    </source>
</evidence>
<sequence>MNVSAFKNRLTFPVCAGIFFVLMAFVPTALSLSGAAKEGIAQLDMLNKIGIYAILALSLNIILGHAGLFHMGHAVFFAVGAYATAILNTVYAWPIFATMPVAGLLAAVFALLVARPIIHLRGDYLLVVTIGIVEIVRIVLVNNVLGLTGGSNGIYGIARPVLFGLVLKTPQLQFYLIWIFAALTVVLFYLLEHSRFGRALNYIRYDDVAASGCGINIARYKLAAFMLGAFWAGMAGTLYAANIRTIEPSAFNFYESVILFAIVILGGSGNIAGVLLGAFLLVGLQDVFRSFESARMLVFGAAMMVMMIFRPQGLLPPRRRRYDVAALVGRYPSGLDEGFSLSGRNGKKHARDEGGS</sequence>
<reference evidence="7" key="1">
    <citation type="submission" date="2016-04" db="EMBL/GenBank/DDBJ databases">
        <authorList>
            <person name="Evans L.H."/>
            <person name="Alamgir A."/>
            <person name="Owens N."/>
            <person name="Weber N.D."/>
            <person name="Virtaneva K."/>
            <person name="Barbian K."/>
            <person name="Babar A."/>
            <person name="Rosenke K."/>
        </authorList>
    </citation>
    <scope>NUCLEOTIDE SEQUENCE</scope>
    <source>
        <strain evidence="7">86</strain>
    </source>
</reference>
<dbReference type="CDD" id="cd06581">
    <property type="entry name" value="TM_PBP1_LivM_like"/>
    <property type="match status" value="1"/>
</dbReference>
<dbReference type="InterPro" id="IPR043428">
    <property type="entry name" value="LivM-like"/>
</dbReference>